<dbReference type="PRINTS" id="PR00503">
    <property type="entry name" value="BROMODOMAIN"/>
</dbReference>
<proteinExistence type="predicted"/>
<comment type="caution">
    <text evidence="6">The sequence shown here is derived from an EMBL/GenBank/DDBJ whole genome shotgun (WGS) entry which is preliminary data.</text>
</comment>
<evidence type="ECO:0000259" key="5">
    <source>
        <dbReference type="PROSITE" id="PS50014"/>
    </source>
</evidence>
<protein>
    <recommendedName>
        <fullName evidence="5">Bromo domain-containing protein</fullName>
    </recommendedName>
</protein>
<evidence type="ECO:0000313" key="7">
    <source>
        <dbReference type="Proteomes" id="UP001642260"/>
    </source>
</evidence>
<keyword evidence="7" id="KW-1185">Reference proteome</keyword>
<dbReference type="AlphaFoldDB" id="A0ABC8LC26"/>
<dbReference type="PANTHER" id="PTHR45926">
    <property type="entry name" value="OSJNBA0053K19.4 PROTEIN"/>
    <property type="match status" value="1"/>
</dbReference>
<dbReference type="InterPro" id="IPR001487">
    <property type="entry name" value="Bromodomain"/>
</dbReference>
<evidence type="ECO:0000256" key="4">
    <source>
        <dbReference type="PROSITE-ProRule" id="PRU00035"/>
    </source>
</evidence>
<sequence length="203" mass="23113">MSIPFASDHPMLKVSLTSISNLEVKNLKRRLTSELDSVHSLIARFDPHPPQGGNNNNKKMKKTGFGLHDYQSIVKEPMDLGTVKGKLGRGLYETPLDFSDDVRLTFKNVVLYNPVGHERNLMTKPLVEPETVTMEKFEGDEEAPVDIRDLTMDENLRLSEELQDLPYDKLETVVQIVKKSKMMRLSWILIVLASKRFGSFIVL</sequence>
<dbReference type="PROSITE" id="PS50014">
    <property type="entry name" value="BROMODOMAIN_2"/>
    <property type="match status" value="1"/>
</dbReference>
<evidence type="ECO:0000256" key="3">
    <source>
        <dbReference type="ARBA" id="ARBA00023163"/>
    </source>
</evidence>
<evidence type="ECO:0000256" key="2">
    <source>
        <dbReference type="ARBA" id="ARBA00023117"/>
    </source>
</evidence>
<keyword evidence="1" id="KW-0805">Transcription regulation</keyword>
<dbReference type="SMART" id="SM00297">
    <property type="entry name" value="BROMO"/>
    <property type="match status" value="1"/>
</dbReference>
<reference evidence="6 7" key="1">
    <citation type="submission" date="2022-03" db="EMBL/GenBank/DDBJ databases">
        <authorList>
            <person name="Macdonald S."/>
            <person name="Ahmed S."/>
            <person name="Newling K."/>
        </authorList>
    </citation>
    <scope>NUCLEOTIDE SEQUENCE [LARGE SCALE GENOMIC DNA]</scope>
</reference>
<dbReference type="Gene3D" id="1.20.920.10">
    <property type="entry name" value="Bromodomain-like"/>
    <property type="match status" value="1"/>
</dbReference>
<name>A0ABC8LC26_ERUVS</name>
<organism evidence="6 7">
    <name type="scientific">Eruca vesicaria subsp. sativa</name>
    <name type="common">Garden rocket</name>
    <name type="synonym">Eruca sativa</name>
    <dbReference type="NCBI Taxonomy" id="29727"/>
    <lineage>
        <taxon>Eukaryota</taxon>
        <taxon>Viridiplantae</taxon>
        <taxon>Streptophyta</taxon>
        <taxon>Embryophyta</taxon>
        <taxon>Tracheophyta</taxon>
        <taxon>Spermatophyta</taxon>
        <taxon>Magnoliopsida</taxon>
        <taxon>eudicotyledons</taxon>
        <taxon>Gunneridae</taxon>
        <taxon>Pentapetalae</taxon>
        <taxon>rosids</taxon>
        <taxon>malvids</taxon>
        <taxon>Brassicales</taxon>
        <taxon>Brassicaceae</taxon>
        <taxon>Brassiceae</taxon>
        <taxon>Eruca</taxon>
    </lineage>
</organism>
<dbReference type="EMBL" id="CAKOAT010508487">
    <property type="protein sequence ID" value="CAH8381147.1"/>
    <property type="molecule type" value="Genomic_DNA"/>
</dbReference>
<evidence type="ECO:0000256" key="1">
    <source>
        <dbReference type="ARBA" id="ARBA00023015"/>
    </source>
</evidence>
<dbReference type="Gene3D" id="1.20.1270.220">
    <property type="match status" value="1"/>
</dbReference>
<feature type="domain" description="Bromo" evidence="5">
    <location>
        <begin position="67"/>
        <end position="120"/>
    </location>
</feature>
<dbReference type="Proteomes" id="UP001642260">
    <property type="component" value="Unassembled WGS sequence"/>
</dbReference>
<gene>
    <name evidence="6" type="ORF">ERUC_LOCUS33630</name>
</gene>
<accession>A0ABC8LC26</accession>
<dbReference type="SUPFAM" id="SSF47370">
    <property type="entry name" value="Bromodomain"/>
    <property type="match status" value="1"/>
</dbReference>
<dbReference type="Pfam" id="PF00439">
    <property type="entry name" value="Bromodomain"/>
    <property type="match status" value="1"/>
</dbReference>
<dbReference type="InterPro" id="IPR027353">
    <property type="entry name" value="NET_dom"/>
</dbReference>
<evidence type="ECO:0000313" key="6">
    <source>
        <dbReference type="EMBL" id="CAH8381147.1"/>
    </source>
</evidence>
<dbReference type="InterPro" id="IPR036427">
    <property type="entry name" value="Bromodomain-like_sf"/>
</dbReference>
<dbReference type="Pfam" id="PF17035">
    <property type="entry name" value="BET"/>
    <property type="match status" value="1"/>
</dbReference>
<keyword evidence="3" id="KW-0804">Transcription</keyword>
<dbReference type="InterPro" id="IPR038336">
    <property type="entry name" value="NET_sf"/>
</dbReference>
<keyword evidence="2 4" id="KW-0103">Bromodomain</keyword>